<sequence length="61" mass="6764">MPAPDPMSPDRLALSPGLSRIHSDGLEQPEAGMPVHDAFRRRARDASDKARYRPTNKPKTP</sequence>
<dbReference type="Proteomes" id="UP001149822">
    <property type="component" value="Unassembled WGS sequence"/>
</dbReference>
<name>A0ABT4J0Q5_9RHOB</name>
<gene>
    <name evidence="2" type="ORF">OU682_03570</name>
</gene>
<protein>
    <submittedName>
        <fullName evidence="2">Uncharacterized protein</fullName>
    </submittedName>
</protein>
<proteinExistence type="predicted"/>
<dbReference type="RefSeq" id="WP_268940700.1">
    <property type="nucleotide sequence ID" value="NZ_JAPTYD010000003.1"/>
</dbReference>
<organism evidence="2 3">
    <name type="scientific">Paracoccus benzoatiresistens</name>
    <dbReference type="NCBI Taxonomy" id="2997341"/>
    <lineage>
        <taxon>Bacteria</taxon>
        <taxon>Pseudomonadati</taxon>
        <taxon>Pseudomonadota</taxon>
        <taxon>Alphaproteobacteria</taxon>
        <taxon>Rhodobacterales</taxon>
        <taxon>Paracoccaceae</taxon>
        <taxon>Paracoccus</taxon>
    </lineage>
</organism>
<keyword evidence="3" id="KW-1185">Reference proteome</keyword>
<feature type="compositionally biased region" description="Basic and acidic residues" evidence="1">
    <location>
        <begin position="37"/>
        <end position="51"/>
    </location>
</feature>
<accession>A0ABT4J0Q5</accession>
<reference evidence="2" key="1">
    <citation type="submission" date="2022-12" db="EMBL/GenBank/DDBJ databases">
        <title>Paracoccus sp. EF6 isolated from a lake water.</title>
        <authorList>
            <person name="Liu H."/>
        </authorList>
    </citation>
    <scope>NUCLEOTIDE SEQUENCE</scope>
    <source>
        <strain evidence="2">EF6</strain>
    </source>
</reference>
<evidence type="ECO:0000256" key="1">
    <source>
        <dbReference type="SAM" id="MobiDB-lite"/>
    </source>
</evidence>
<evidence type="ECO:0000313" key="3">
    <source>
        <dbReference type="Proteomes" id="UP001149822"/>
    </source>
</evidence>
<dbReference type="EMBL" id="JAPTYD010000003">
    <property type="protein sequence ID" value="MCZ0960697.1"/>
    <property type="molecule type" value="Genomic_DNA"/>
</dbReference>
<feature type="region of interest" description="Disordered" evidence="1">
    <location>
        <begin position="1"/>
        <end position="61"/>
    </location>
</feature>
<feature type="compositionally biased region" description="Basic residues" evidence="1">
    <location>
        <begin position="52"/>
        <end position="61"/>
    </location>
</feature>
<evidence type="ECO:0000313" key="2">
    <source>
        <dbReference type="EMBL" id="MCZ0960697.1"/>
    </source>
</evidence>
<comment type="caution">
    <text evidence="2">The sequence shown here is derived from an EMBL/GenBank/DDBJ whole genome shotgun (WGS) entry which is preliminary data.</text>
</comment>